<reference evidence="1 2" key="1">
    <citation type="journal article" date="2023" name="Life. Sci Alliance">
        <title>Evolutionary insights into 3D genome organization and epigenetic landscape of Vigna mungo.</title>
        <authorList>
            <person name="Junaid A."/>
            <person name="Singh B."/>
            <person name="Bhatia S."/>
        </authorList>
    </citation>
    <scope>NUCLEOTIDE SEQUENCE [LARGE SCALE GENOMIC DNA]</scope>
    <source>
        <strain evidence="1">Urdbean</strain>
    </source>
</reference>
<dbReference type="EMBL" id="CP144700">
    <property type="protein sequence ID" value="WVZ25576.1"/>
    <property type="molecule type" value="Genomic_DNA"/>
</dbReference>
<accession>A0AAQ3SEL9</accession>
<name>A0AAQ3SEL9_VIGMU</name>
<protein>
    <submittedName>
        <fullName evidence="1">Uncharacterized protein</fullName>
    </submittedName>
</protein>
<dbReference type="AlphaFoldDB" id="A0AAQ3SEL9"/>
<keyword evidence="2" id="KW-1185">Reference proteome</keyword>
<gene>
    <name evidence="1" type="ORF">V8G54_004120</name>
</gene>
<evidence type="ECO:0000313" key="1">
    <source>
        <dbReference type="EMBL" id="WVZ25576.1"/>
    </source>
</evidence>
<dbReference type="Proteomes" id="UP001374535">
    <property type="component" value="Chromosome 1"/>
</dbReference>
<sequence length="149" mass="17334">MPSLDGKLDWHPSFHSQNRSFLFVDVKNLCRIWRVGVMHCRSRRYHQRIIAICNDDALIFFIFSIQGSNTVIHMLRDIQNQMTIIYSPVILRKIVRINSIRRLNSPQSPNNLHICSMIHRAIIISTNLSQMPSISNKGHPITPMPINQH</sequence>
<proteinExistence type="predicted"/>
<evidence type="ECO:0000313" key="2">
    <source>
        <dbReference type="Proteomes" id="UP001374535"/>
    </source>
</evidence>
<organism evidence="1 2">
    <name type="scientific">Vigna mungo</name>
    <name type="common">Black gram</name>
    <name type="synonym">Phaseolus mungo</name>
    <dbReference type="NCBI Taxonomy" id="3915"/>
    <lineage>
        <taxon>Eukaryota</taxon>
        <taxon>Viridiplantae</taxon>
        <taxon>Streptophyta</taxon>
        <taxon>Embryophyta</taxon>
        <taxon>Tracheophyta</taxon>
        <taxon>Spermatophyta</taxon>
        <taxon>Magnoliopsida</taxon>
        <taxon>eudicotyledons</taxon>
        <taxon>Gunneridae</taxon>
        <taxon>Pentapetalae</taxon>
        <taxon>rosids</taxon>
        <taxon>fabids</taxon>
        <taxon>Fabales</taxon>
        <taxon>Fabaceae</taxon>
        <taxon>Papilionoideae</taxon>
        <taxon>50 kb inversion clade</taxon>
        <taxon>NPAAA clade</taxon>
        <taxon>indigoferoid/millettioid clade</taxon>
        <taxon>Phaseoleae</taxon>
        <taxon>Vigna</taxon>
    </lineage>
</organism>